<evidence type="ECO:0000313" key="3">
    <source>
        <dbReference type="EMBL" id="KAK8918338.1"/>
    </source>
</evidence>
<dbReference type="SUPFAM" id="SSF51069">
    <property type="entry name" value="Carbonic anhydrase"/>
    <property type="match status" value="1"/>
</dbReference>
<dbReference type="SMART" id="SM01057">
    <property type="entry name" value="Carb_anhydrase"/>
    <property type="match status" value="1"/>
</dbReference>
<evidence type="ECO:0000259" key="1">
    <source>
        <dbReference type="PROSITE" id="PS51144"/>
    </source>
</evidence>
<comment type="caution">
    <text evidence="3">The sequence shown here is derived from an EMBL/GenBank/DDBJ whole genome shotgun (WGS) entry which is preliminary data.</text>
</comment>
<dbReference type="Pfam" id="PF00194">
    <property type="entry name" value="Carb_anhydrase"/>
    <property type="match status" value="1"/>
</dbReference>
<dbReference type="InterPro" id="IPR001148">
    <property type="entry name" value="CA_dom"/>
</dbReference>
<dbReference type="Gene3D" id="3.10.200.10">
    <property type="entry name" value="Alpha carbonic anhydrase"/>
    <property type="match status" value="1"/>
</dbReference>
<reference evidence="3" key="2">
    <citation type="submission" date="2024-02" db="EMBL/GenBank/DDBJ databases">
        <authorList>
            <person name="Li M.-H."/>
            <person name="Liu K.-W."/>
            <person name="Li Z."/>
            <person name="Lu H.-C."/>
            <person name="Ye Q.-L."/>
            <person name="Zhang D."/>
            <person name="Wang J.-Y."/>
            <person name="Li Y.-F."/>
            <person name="Zhong Z.-M."/>
            <person name="Liu X."/>
            <person name="Yu X."/>
            <person name="Liu D.-K."/>
            <person name="Tu X.-D."/>
            <person name="Liu B."/>
            <person name="Hao Y."/>
            <person name="Liao X.-Y."/>
            <person name="Jiang Y.-T."/>
            <person name="Sun W.-H."/>
            <person name="Chen J."/>
            <person name="Ai Y."/>
            <person name="Zhai J.-W."/>
            <person name="Wu S.-S."/>
            <person name="Zhou Z."/>
            <person name="Hsiao Y.-Y."/>
            <person name="Wu W.-L."/>
            <person name="Chen Y.-Y."/>
            <person name="Lin Y.-F."/>
            <person name="Hsu J.-L."/>
            <person name="Li C.-Y."/>
            <person name="Wang Z.-W."/>
            <person name="Zhao X."/>
            <person name="Zhong W.-Y."/>
            <person name="Ma X.-K."/>
            <person name="Ma L."/>
            <person name="Huang J."/>
            <person name="Chen G.-Z."/>
            <person name="Huang M.-Z."/>
            <person name="Huang L."/>
            <person name="Peng D.-H."/>
            <person name="Luo Y.-B."/>
            <person name="Zou S.-Q."/>
            <person name="Chen S.-P."/>
            <person name="Lan S."/>
            <person name="Tsai W.-C."/>
            <person name="Van De Peer Y."/>
            <person name="Liu Z.-J."/>
        </authorList>
    </citation>
    <scope>NUCLEOTIDE SEQUENCE</scope>
    <source>
        <strain evidence="3">Lor287</strain>
        <tissue evidence="3">Leaf</tissue>
    </source>
</reference>
<dbReference type="InterPro" id="IPR041891">
    <property type="entry name" value="Alpha_CA_prokaryot-like"/>
</dbReference>
<evidence type="ECO:0000313" key="2">
    <source>
        <dbReference type="EMBL" id="KAK8918337.1"/>
    </source>
</evidence>
<dbReference type="GO" id="GO:0006730">
    <property type="term" value="P:one-carbon metabolic process"/>
    <property type="evidence" value="ECO:0007669"/>
    <property type="project" value="TreeGrafter"/>
</dbReference>
<dbReference type="PANTHER" id="PTHR18952">
    <property type="entry name" value="CARBONIC ANHYDRASE"/>
    <property type="match status" value="1"/>
</dbReference>
<dbReference type="Proteomes" id="UP001418222">
    <property type="component" value="Unassembled WGS sequence"/>
</dbReference>
<evidence type="ECO:0000313" key="4">
    <source>
        <dbReference type="Proteomes" id="UP001418222"/>
    </source>
</evidence>
<dbReference type="InterPro" id="IPR023561">
    <property type="entry name" value="Carbonic_anhydrase_a-class"/>
</dbReference>
<accession>A0AAP0AWX3</accession>
<dbReference type="PROSITE" id="PS51144">
    <property type="entry name" value="ALPHA_CA_2"/>
    <property type="match status" value="1"/>
</dbReference>
<feature type="domain" description="Alpha-carbonic anhydrase" evidence="1">
    <location>
        <begin position="1"/>
        <end position="206"/>
    </location>
</feature>
<keyword evidence="4" id="KW-1185">Reference proteome</keyword>
<dbReference type="GO" id="GO:0004089">
    <property type="term" value="F:carbonate dehydratase activity"/>
    <property type="evidence" value="ECO:0007669"/>
    <property type="project" value="InterPro"/>
</dbReference>
<gene>
    <name evidence="3" type="primary">NEC3</name>
    <name evidence="3" type="ORF">KSP39_PZI021438</name>
    <name evidence="2" type="ORF">KSP39_PZI021439</name>
</gene>
<protein>
    <submittedName>
        <fullName evidence="3">Bifunctional monodehydroascorbate reductase and carbonic anhydrase nectarin-3</fullName>
    </submittedName>
</protein>
<organism evidence="3 4">
    <name type="scientific">Platanthera zijinensis</name>
    <dbReference type="NCBI Taxonomy" id="2320716"/>
    <lineage>
        <taxon>Eukaryota</taxon>
        <taxon>Viridiplantae</taxon>
        <taxon>Streptophyta</taxon>
        <taxon>Embryophyta</taxon>
        <taxon>Tracheophyta</taxon>
        <taxon>Spermatophyta</taxon>
        <taxon>Magnoliopsida</taxon>
        <taxon>Liliopsida</taxon>
        <taxon>Asparagales</taxon>
        <taxon>Orchidaceae</taxon>
        <taxon>Orchidoideae</taxon>
        <taxon>Orchideae</taxon>
        <taxon>Orchidinae</taxon>
        <taxon>Platanthera</taxon>
    </lineage>
</organism>
<proteinExistence type="predicted"/>
<sequence length="206" mass="23750">MQSPISIDDKNVMPALLPDEFRWNYVPKNAVMKNIGHGIMIEWEDAVGAVWINGTEYRLKQMHWHIPSENSFNGHRFSLELHCLHQNAIDQKMAMVSIIFEVGKPDRFIAKVEKHIGTIRRKVNAAVSLGLVDPAEVIRDFRRYYRFQGSITVPPCTEGVTWTVNREVRTISMEQLELLKGAVMPEYANNARPQQHLNDRLIQLFA</sequence>
<reference evidence="3 4" key="1">
    <citation type="journal article" date="2022" name="Nat. Plants">
        <title>Genomes of leafy and leafless Platanthera orchids illuminate the evolution of mycoheterotrophy.</title>
        <authorList>
            <person name="Li M.H."/>
            <person name="Liu K.W."/>
            <person name="Li Z."/>
            <person name="Lu H.C."/>
            <person name="Ye Q.L."/>
            <person name="Zhang D."/>
            <person name="Wang J.Y."/>
            <person name="Li Y.F."/>
            <person name="Zhong Z.M."/>
            <person name="Liu X."/>
            <person name="Yu X."/>
            <person name="Liu D.K."/>
            <person name="Tu X.D."/>
            <person name="Liu B."/>
            <person name="Hao Y."/>
            <person name="Liao X.Y."/>
            <person name="Jiang Y.T."/>
            <person name="Sun W.H."/>
            <person name="Chen J."/>
            <person name="Chen Y.Q."/>
            <person name="Ai Y."/>
            <person name="Zhai J.W."/>
            <person name="Wu S.S."/>
            <person name="Zhou Z."/>
            <person name="Hsiao Y.Y."/>
            <person name="Wu W.L."/>
            <person name="Chen Y.Y."/>
            <person name="Lin Y.F."/>
            <person name="Hsu J.L."/>
            <person name="Li C.Y."/>
            <person name="Wang Z.W."/>
            <person name="Zhao X."/>
            <person name="Zhong W.Y."/>
            <person name="Ma X.K."/>
            <person name="Ma L."/>
            <person name="Huang J."/>
            <person name="Chen G.Z."/>
            <person name="Huang M.Z."/>
            <person name="Huang L."/>
            <person name="Peng D.H."/>
            <person name="Luo Y.B."/>
            <person name="Zou S.Q."/>
            <person name="Chen S.P."/>
            <person name="Lan S."/>
            <person name="Tsai W.C."/>
            <person name="Van de Peer Y."/>
            <person name="Liu Z.J."/>
        </authorList>
    </citation>
    <scope>NUCLEOTIDE SEQUENCE [LARGE SCALE GENOMIC DNA]</scope>
    <source>
        <strain evidence="3">Lor287</strain>
    </source>
</reference>
<dbReference type="GO" id="GO:0008270">
    <property type="term" value="F:zinc ion binding"/>
    <property type="evidence" value="ECO:0007669"/>
    <property type="project" value="InterPro"/>
</dbReference>
<dbReference type="AlphaFoldDB" id="A0AAP0AWX3"/>
<name>A0AAP0AWX3_9ASPA</name>
<dbReference type="CDD" id="cd03124">
    <property type="entry name" value="alpha_CA_prokaryotic_like"/>
    <property type="match status" value="1"/>
</dbReference>
<dbReference type="InterPro" id="IPR036398">
    <property type="entry name" value="CA_dom_sf"/>
</dbReference>
<dbReference type="EMBL" id="JBBWWQ010000019">
    <property type="protein sequence ID" value="KAK8918338.1"/>
    <property type="molecule type" value="Genomic_DNA"/>
</dbReference>
<dbReference type="EMBL" id="JBBWWQ010000019">
    <property type="protein sequence ID" value="KAK8918337.1"/>
    <property type="molecule type" value="Genomic_DNA"/>
</dbReference>
<dbReference type="PANTHER" id="PTHR18952:SF253">
    <property type="entry name" value="OS08G0470200 PROTEIN"/>
    <property type="match status" value="1"/>
</dbReference>